<dbReference type="AlphaFoldDB" id="A0A183HXM8"/>
<dbReference type="Gene3D" id="3.40.50.720">
    <property type="entry name" value="NAD(P)-binding Rossmann-like Domain"/>
    <property type="match status" value="1"/>
</dbReference>
<evidence type="ECO:0000313" key="3">
    <source>
        <dbReference type="WBParaSite" id="OFLC_0001224101-mRNA-1"/>
    </source>
</evidence>
<protein>
    <submittedName>
        <fullName evidence="3">Conjugal transfer protein TraG</fullName>
    </submittedName>
</protein>
<gene>
    <name evidence="1" type="ORF">OFLC_LOCUS12235</name>
</gene>
<sequence>DELNFDDLNSVDLTKWKKSPEKAKKDAYYQSKLALTLFVKSLSEKVKDTNLRIMMVDPGNTKTDLFYRLEGDDNRIFFVRWCKSLKRWVYGLVAAQSVSDAIRPVLYALADEKMKDRNGIFIKLVLSD</sequence>
<dbReference type="Proteomes" id="UP000267606">
    <property type="component" value="Unassembled WGS sequence"/>
</dbReference>
<organism evidence="3">
    <name type="scientific">Onchocerca flexuosa</name>
    <dbReference type="NCBI Taxonomy" id="387005"/>
    <lineage>
        <taxon>Eukaryota</taxon>
        <taxon>Metazoa</taxon>
        <taxon>Ecdysozoa</taxon>
        <taxon>Nematoda</taxon>
        <taxon>Chromadorea</taxon>
        <taxon>Rhabditida</taxon>
        <taxon>Spirurina</taxon>
        <taxon>Spiruromorpha</taxon>
        <taxon>Filarioidea</taxon>
        <taxon>Onchocercidae</taxon>
        <taxon>Onchocerca</taxon>
    </lineage>
</organism>
<keyword evidence="2" id="KW-1185">Reference proteome</keyword>
<accession>A0A183HXM8</accession>
<reference evidence="3" key="1">
    <citation type="submission" date="2016-06" db="UniProtKB">
        <authorList>
            <consortium name="WormBaseParasite"/>
        </authorList>
    </citation>
    <scope>IDENTIFICATION</scope>
</reference>
<evidence type="ECO:0000313" key="1">
    <source>
        <dbReference type="EMBL" id="VDO83053.1"/>
    </source>
</evidence>
<proteinExistence type="predicted"/>
<dbReference type="EMBL" id="UZAJ01018739">
    <property type="protein sequence ID" value="VDO83053.1"/>
    <property type="molecule type" value="Genomic_DNA"/>
</dbReference>
<name>A0A183HXM8_9BILA</name>
<dbReference type="SUPFAM" id="SSF51735">
    <property type="entry name" value="NAD(P)-binding Rossmann-fold domains"/>
    <property type="match status" value="1"/>
</dbReference>
<dbReference type="STRING" id="387005.A0A183HXM8"/>
<dbReference type="InterPro" id="IPR036291">
    <property type="entry name" value="NAD(P)-bd_dom_sf"/>
</dbReference>
<dbReference type="WBParaSite" id="OFLC_0001224101-mRNA-1">
    <property type="protein sequence ID" value="OFLC_0001224101-mRNA-1"/>
    <property type="gene ID" value="OFLC_0001224101"/>
</dbReference>
<evidence type="ECO:0000313" key="2">
    <source>
        <dbReference type="Proteomes" id="UP000267606"/>
    </source>
</evidence>
<reference evidence="1 2" key="2">
    <citation type="submission" date="2018-11" db="EMBL/GenBank/DDBJ databases">
        <authorList>
            <consortium name="Pathogen Informatics"/>
        </authorList>
    </citation>
    <scope>NUCLEOTIDE SEQUENCE [LARGE SCALE GENOMIC DNA]</scope>
</reference>